<evidence type="ECO:0000256" key="1">
    <source>
        <dbReference type="SAM" id="SignalP"/>
    </source>
</evidence>
<accession>A0A8S9UR95</accession>
<comment type="caution">
    <text evidence="2">The sequence shown here is derived from an EMBL/GenBank/DDBJ whole genome shotgun (WGS) entry which is preliminary data.</text>
</comment>
<reference evidence="2" key="1">
    <citation type="submission" date="2020-03" db="EMBL/GenBank/DDBJ databases">
        <title>Hybrid Assembly of Korean Phytophthora infestans isolates.</title>
        <authorList>
            <person name="Prokchorchik M."/>
            <person name="Lee Y."/>
            <person name="Seo J."/>
            <person name="Cho J.-H."/>
            <person name="Park Y.-E."/>
            <person name="Jang D.-C."/>
            <person name="Im J.-S."/>
            <person name="Choi J.-G."/>
            <person name="Park H.-J."/>
            <person name="Lee G.-B."/>
            <person name="Lee Y.-G."/>
            <person name="Hong S.-Y."/>
            <person name="Cho K."/>
            <person name="Sohn K.H."/>
        </authorList>
    </citation>
    <scope>NUCLEOTIDE SEQUENCE</scope>
    <source>
        <strain evidence="2">KR_2_A2</strain>
    </source>
</reference>
<proteinExistence type="predicted"/>
<keyword evidence="1" id="KW-0732">Signal</keyword>
<evidence type="ECO:0000313" key="3">
    <source>
        <dbReference type="Proteomes" id="UP000704712"/>
    </source>
</evidence>
<dbReference type="EMBL" id="JAACNO010001319">
    <property type="protein sequence ID" value="KAF4141574.1"/>
    <property type="molecule type" value="Genomic_DNA"/>
</dbReference>
<dbReference type="OMA" id="IQMTGWM"/>
<name>A0A8S9UR95_PHYIN</name>
<feature type="chain" id="PRO_5035798075" description="Secreted RxLR effector peptide protein" evidence="1">
    <location>
        <begin position="22"/>
        <end position="282"/>
    </location>
</feature>
<feature type="signal peptide" evidence="1">
    <location>
        <begin position="1"/>
        <end position="21"/>
    </location>
</feature>
<evidence type="ECO:0008006" key="4">
    <source>
        <dbReference type="Google" id="ProtNLM"/>
    </source>
</evidence>
<organism evidence="2 3">
    <name type="scientific">Phytophthora infestans</name>
    <name type="common">Potato late blight agent</name>
    <name type="synonym">Botrytis infestans</name>
    <dbReference type="NCBI Taxonomy" id="4787"/>
    <lineage>
        <taxon>Eukaryota</taxon>
        <taxon>Sar</taxon>
        <taxon>Stramenopiles</taxon>
        <taxon>Oomycota</taxon>
        <taxon>Peronosporomycetes</taxon>
        <taxon>Peronosporales</taxon>
        <taxon>Peronosporaceae</taxon>
        <taxon>Phytophthora</taxon>
    </lineage>
</organism>
<dbReference type="Proteomes" id="UP000704712">
    <property type="component" value="Unassembled WGS sequence"/>
</dbReference>
<protein>
    <recommendedName>
        <fullName evidence="4">Secreted RxLR effector peptide protein</fullName>
    </recommendedName>
</protein>
<gene>
    <name evidence="2" type="ORF">GN958_ATG09232</name>
</gene>
<evidence type="ECO:0000313" key="2">
    <source>
        <dbReference type="EMBL" id="KAF4141574.1"/>
    </source>
</evidence>
<sequence length="282" mass="31338">MRVTTLLLWTAPLAGLEVSVAAKSVHVSPDPSHTSIARLLRSNTQSDEEARLAINFSGANKLLAPVKWTGSKIKGAVKAETLRLQGKTADEAFALLKLDQAGDKLLDHKQFSKWVSFMKKSTKQYPQVEMVKTLTTKYSDDALVKMLEAGKQVKATNKISRELQFIQMTGWMQQGKSMGDVIKLLKLGGGMDKLLVNPNLPILETYIHVFNKFNAGRQTSVIKELMGFHTEKVVSTALQAAKKSPETNAIATKLQAAQFRYWFDNKVKPPKIFGMLDMKKST</sequence>
<dbReference type="AlphaFoldDB" id="A0A8S9UR95"/>